<gene>
    <name evidence="2" type="ORF">GGR36_002792</name>
</gene>
<dbReference type="AlphaFoldDB" id="A0A840BRL0"/>
<dbReference type="RefSeq" id="WP_207064437.1">
    <property type="nucleotide sequence ID" value="NZ_BAABLE010000005.1"/>
</dbReference>
<evidence type="ECO:0000256" key="1">
    <source>
        <dbReference type="SAM" id="SignalP"/>
    </source>
</evidence>
<dbReference type="SUPFAM" id="SSF53850">
    <property type="entry name" value="Periplasmic binding protein-like II"/>
    <property type="match status" value="1"/>
</dbReference>
<keyword evidence="1" id="KW-0732">Signal</keyword>
<comment type="caution">
    <text evidence="2">The sequence shown here is derived from an EMBL/GenBank/DDBJ whole genome shotgun (WGS) entry which is preliminary data.</text>
</comment>
<accession>A0A840BRL0</accession>
<feature type="signal peptide" evidence="1">
    <location>
        <begin position="1"/>
        <end position="27"/>
    </location>
</feature>
<proteinExistence type="predicted"/>
<name>A0A840BRL0_9RHOO</name>
<keyword evidence="3" id="KW-1185">Reference proteome</keyword>
<organism evidence="2 3">
    <name type="scientific">Niveibacterium umoris</name>
    <dbReference type="NCBI Taxonomy" id="1193620"/>
    <lineage>
        <taxon>Bacteria</taxon>
        <taxon>Pseudomonadati</taxon>
        <taxon>Pseudomonadota</taxon>
        <taxon>Betaproteobacteria</taxon>
        <taxon>Rhodocyclales</taxon>
        <taxon>Rhodocyclaceae</taxon>
        <taxon>Niveibacterium</taxon>
    </lineage>
</organism>
<evidence type="ECO:0000313" key="3">
    <source>
        <dbReference type="Proteomes" id="UP000561045"/>
    </source>
</evidence>
<dbReference type="Proteomes" id="UP000561045">
    <property type="component" value="Unassembled WGS sequence"/>
</dbReference>
<feature type="chain" id="PRO_5033025097" description="Solute-binding protein family 3/N-terminal domain-containing protein" evidence="1">
    <location>
        <begin position="28"/>
        <end position="309"/>
    </location>
</feature>
<dbReference type="EMBL" id="JACIET010000002">
    <property type="protein sequence ID" value="MBB4013446.1"/>
    <property type="molecule type" value="Genomic_DNA"/>
</dbReference>
<protein>
    <recommendedName>
        <fullName evidence="4">Solute-binding protein family 3/N-terminal domain-containing protein</fullName>
    </recommendedName>
</protein>
<evidence type="ECO:0008006" key="4">
    <source>
        <dbReference type="Google" id="ProtNLM"/>
    </source>
</evidence>
<reference evidence="2 3" key="1">
    <citation type="submission" date="2020-08" db="EMBL/GenBank/DDBJ databases">
        <title>Genomic Encyclopedia of Type Strains, Phase IV (KMG-IV): sequencing the most valuable type-strain genomes for metagenomic binning, comparative biology and taxonomic classification.</title>
        <authorList>
            <person name="Goeker M."/>
        </authorList>
    </citation>
    <scope>NUCLEOTIDE SEQUENCE [LARGE SCALE GENOMIC DNA]</scope>
    <source>
        <strain evidence="2 3">DSM 106739</strain>
    </source>
</reference>
<evidence type="ECO:0000313" key="2">
    <source>
        <dbReference type="EMBL" id="MBB4013446.1"/>
    </source>
</evidence>
<sequence>MLVACSFRTWLPALALLIGAVIPVSVAMCATPATQPTLVVSRSIGEGPADTRYDYYWKLLDMALRATEADYGPYRVEKVDLGGRHEEEEVRALEAGDKITVLVRGNVIGLERRLLPIRFPLDKGLLGYRVFMIRKDTQPALNKVKTLDELTRFSIGQGAGWWDIQVLTNAGFRVDTGATYEGLFGMLAGGRFDLFSRGVMEVGEELNRFGPAYPNLAIEQNLMLHYPLTRYFFVSRTPAGKALANRINEGLERMLKDGSFDREFNAFKASFEATIHFKKRRLFRLESPFFSPETPLARKELWYDPLSER</sequence>